<reference evidence="1 2" key="1">
    <citation type="journal article" date="2010" name="Nature">
        <title>Genome sequence of the palaeopolyploid soybean.</title>
        <authorList>
            <person name="Schmutz J."/>
            <person name="Cannon S.B."/>
            <person name="Schlueter J."/>
            <person name="Ma J."/>
            <person name="Mitros T."/>
            <person name="Nelson W."/>
            <person name="Hyten D.L."/>
            <person name="Song Q."/>
            <person name="Thelen J.J."/>
            <person name="Cheng J."/>
            <person name="Xu D."/>
            <person name="Hellsten U."/>
            <person name="May G.D."/>
            <person name="Yu Y."/>
            <person name="Sakurai T."/>
            <person name="Umezawa T."/>
            <person name="Bhattacharyya M.K."/>
            <person name="Sandhu D."/>
            <person name="Valliyodan B."/>
            <person name="Lindquist E."/>
            <person name="Peto M."/>
            <person name="Grant D."/>
            <person name="Shu S."/>
            <person name="Goodstein D."/>
            <person name="Barry K."/>
            <person name="Futrell-Griggs M."/>
            <person name="Abernathy B."/>
            <person name="Du J."/>
            <person name="Tian Z."/>
            <person name="Zhu L."/>
            <person name="Gill N."/>
            <person name="Joshi T."/>
            <person name="Libault M."/>
            <person name="Sethuraman A."/>
            <person name="Zhang X.-C."/>
            <person name="Shinozaki K."/>
            <person name="Nguyen H.T."/>
            <person name="Wing R.A."/>
            <person name="Cregan P."/>
            <person name="Specht J."/>
            <person name="Grimwood J."/>
            <person name="Rokhsar D."/>
            <person name="Stacey G."/>
            <person name="Shoemaker R.C."/>
            <person name="Jackson S.A."/>
        </authorList>
    </citation>
    <scope>NUCLEOTIDE SEQUENCE [LARGE SCALE GENOMIC DNA]</scope>
    <source>
        <strain evidence="2">cv. Williams 82</strain>
        <tissue evidence="1">Callus</tissue>
    </source>
</reference>
<name>K7MHB3_SOYBN</name>
<dbReference type="Gramene" id="KRH08318">
    <property type="protein sequence ID" value="KRH08318"/>
    <property type="gene ID" value="GLYMA_16G141900"/>
</dbReference>
<keyword evidence="3" id="KW-1185">Reference proteome</keyword>
<dbReference type="PaxDb" id="3847-GLYMA16G25660.1"/>
<organism evidence="1">
    <name type="scientific">Glycine max</name>
    <name type="common">Soybean</name>
    <name type="synonym">Glycine hispida</name>
    <dbReference type="NCBI Taxonomy" id="3847"/>
    <lineage>
        <taxon>Eukaryota</taxon>
        <taxon>Viridiplantae</taxon>
        <taxon>Streptophyta</taxon>
        <taxon>Embryophyta</taxon>
        <taxon>Tracheophyta</taxon>
        <taxon>Spermatophyta</taxon>
        <taxon>Magnoliopsida</taxon>
        <taxon>eudicotyledons</taxon>
        <taxon>Gunneridae</taxon>
        <taxon>Pentapetalae</taxon>
        <taxon>rosids</taxon>
        <taxon>fabids</taxon>
        <taxon>Fabales</taxon>
        <taxon>Fabaceae</taxon>
        <taxon>Papilionoideae</taxon>
        <taxon>50 kb inversion clade</taxon>
        <taxon>NPAAA clade</taxon>
        <taxon>indigoferoid/millettioid clade</taxon>
        <taxon>Phaseoleae</taxon>
        <taxon>Glycine</taxon>
        <taxon>Glycine subgen. Soja</taxon>
    </lineage>
</organism>
<accession>K7MHB3</accession>
<dbReference type="Proteomes" id="UP000008827">
    <property type="component" value="Chromosome 16"/>
</dbReference>
<dbReference type="EMBL" id="CM000849">
    <property type="protein sequence ID" value="KRH08318.1"/>
    <property type="molecule type" value="Genomic_DNA"/>
</dbReference>
<reference evidence="2" key="2">
    <citation type="submission" date="2018-02" db="UniProtKB">
        <authorList>
            <consortium name="EnsemblPlants"/>
        </authorList>
    </citation>
    <scope>IDENTIFICATION</scope>
    <source>
        <strain evidence="2">Williams 82</strain>
    </source>
</reference>
<dbReference type="EnsemblPlants" id="KRH08318">
    <property type="protein sequence ID" value="KRH08318"/>
    <property type="gene ID" value="GLYMA_16G141900"/>
</dbReference>
<dbReference type="InParanoid" id="K7MHB3"/>
<proteinExistence type="predicted"/>
<dbReference type="HOGENOM" id="CLU_2890317_0_0_1"/>
<protein>
    <submittedName>
        <fullName evidence="1 2">Uncharacterized protein</fullName>
    </submittedName>
</protein>
<reference evidence="1" key="3">
    <citation type="submission" date="2018-07" db="EMBL/GenBank/DDBJ databases">
        <title>WGS assembly of Glycine max.</title>
        <authorList>
            <person name="Schmutz J."/>
            <person name="Cannon S."/>
            <person name="Schlueter J."/>
            <person name="Ma J."/>
            <person name="Mitros T."/>
            <person name="Nelson W."/>
            <person name="Hyten D."/>
            <person name="Song Q."/>
            <person name="Thelen J."/>
            <person name="Cheng J."/>
            <person name="Xu D."/>
            <person name="Hellsten U."/>
            <person name="May G."/>
            <person name="Yu Y."/>
            <person name="Sakurai T."/>
            <person name="Umezawa T."/>
            <person name="Bhattacharyya M."/>
            <person name="Sandhu D."/>
            <person name="Valliyodan B."/>
            <person name="Lindquist E."/>
            <person name="Peto M."/>
            <person name="Grant D."/>
            <person name="Shu S."/>
            <person name="Goodstein D."/>
            <person name="Barry K."/>
            <person name="Futrell-Griggs M."/>
            <person name="Abernathy B."/>
            <person name="Du J."/>
            <person name="Tian Z."/>
            <person name="Zhu L."/>
            <person name="Gill N."/>
            <person name="Joshi T."/>
            <person name="Libault M."/>
            <person name="Sethuraman A."/>
            <person name="Zhang X."/>
            <person name="Shinozaki K."/>
            <person name="Nguyen H."/>
            <person name="Wing R."/>
            <person name="Cregan P."/>
            <person name="Specht J."/>
            <person name="Grimwood J."/>
            <person name="Rokhsar D."/>
            <person name="Stacey G."/>
            <person name="Shoemaker R."/>
            <person name="Jackson S."/>
        </authorList>
    </citation>
    <scope>NUCLEOTIDE SEQUENCE</scope>
    <source>
        <tissue evidence="1">Callus</tissue>
    </source>
</reference>
<gene>
    <name evidence="1" type="ORF">GLYMA_16G141900</name>
</gene>
<evidence type="ECO:0000313" key="1">
    <source>
        <dbReference type="EMBL" id="KRH08318.1"/>
    </source>
</evidence>
<dbReference type="AlphaFoldDB" id="K7MHB3"/>
<evidence type="ECO:0000313" key="3">
    <source>
        <dbReference type="Proteomes" id="UP000008827"/>
    </source>
</evidence>
<sequence length="63" mass="7564">MNKTENKKTVTKIYFNKSPKFEIHYQVRPISFLNPFEPKIQHSFFLVTLLHLRSKLLLVSLLF</sequence>
<evidence type="ECO:0000313" key="2">
    <source>
        <dbReference type="EnsemblPlants" id="KRH08318"/>
    </source>
</evidence>